<dbReference type="EMBL" id="BQXY01000010">
    <property type="protein sequence ID" value="GKU27245.1"/>
    <property type="molecule type" value="Genomic_DNA"/>
</dbReference>
<feature type="domain" description="PPM-type phosphatase" evidence="1">
    <location>
        <begin position="4"/>
        <end position="252"/>
    </location>
</feature>
<dbReference type="SUPFAM" id="SSF81606">
    <property type="entry name" value="PP2C-like"/>
    <property type="match status" value="1"/>
</dbReference>
<evidence type="ECO:0000313" key="3">
    <source>
        <dbReference type="Proteomes" id="UP001057868"/>
    </source>
</evidence>
<reference evidence="2" key="1">
    <citation type="journal article" date="2023" name="Int. J. Syst. Evol. Microbiol.">
        <title>&lt;i&gt;Clostridium folliculivorans&lt;/i&gt; sp. nov., isolated from soil samples of an organic paddy in Japan.</title>
        <authorList>
            <person name="Tazawa J."/>
            <person name="Kobayashi H."/>
            <person name="Tanizawa Y."/>
            <person name="Uchino A."/>
            <person name="Tanaka F."/>
            <person name="Urashima Y."/>
            <person name="Miura S."/>
            <person name="Sakamoto M."/>
            <person name="Ohkuma M."/>
            <person name="Tohno M."/>
        </authorList>
    </citation>
    <scope>NUCLEOTIDE SEQUENCE</scope>
    <source>
        <strain evidence="2">D1-1</strain>
    </source>
</reference>
<sequence length="253" mass="28175">MQFVATADTDIGISKDTNQDSVLIKHAATSSGEILLAIVCDGMGGLAKGELASATVIRSFSEWFDSEMPSELRSLDMKVIGGKWELMLKELNAKILEYGKSVGINLGTTFTGILFADNQYVICHVGDTRVYHIGNGIRQLTEDHTLVAREISRGTMTLEQAKTDRRRNMLLQCVGASRVVTPQIIYGRAEKGVYMICSDGFRHEITEKEIFESLKSVNLINKQAMHDNARYLIDLNKSRQERDNISVVLVKTE</sequence>
<name>A0A9W5Y647_9CLOT</name>
<accession>A0A9W5Y647</accession>
<dbReference type="PROSITE" id="PS51746">
    <property type="entry name" value="PPM_2"/>
    <property type="match status" value="1"/>
</dbReference>
<dbReference type="AlphaFoldDB" id="A0A9W5Y647"/>
<dbReference type="Pfam" id="PF13672">
    <property type="entry name" value="PP2C_2"/>
    <property type="match status" value="1"/>
</dbReference>
<dbReference type="SMART" id="SM00331">
    <property type="entry name" value="PP2C_SIG"/>
    <property type="match status" value="1"/>
</dbReference>
<dbReference type="Gene3D" id="3.60.40.10">
    <property type="entry name" value="PPM-type phosphatase domain"/>
    <property type="match status" value="1"/>
</dbReference>
<evidence type="ECO:0000313" key="2">
    <source>
        <dbReference type="EMBL" id="GKU27245.1"/>
    </source>
</evidence>
<dbReference type="RefSeq" id="WP_261854113.1">
    <property type="nucleotide sequence ID" value="NZ_BQXY01000010.1"/>
</dbReference>
<evidence type="ECO:0000259" key="1">
    <source>
        <dbReference type="PROSITE" id="PS51746"/>
    </source>
</evidence>
<proteinExistence type="predicted"/>
<dbReference type="InterPro" id="IPR001932">
    <property type="entry name" value="PPM-type_phosphatase-like_dom"/>
</dbReference>
<dbReference type="SMART" id="SM00332">
    <property type="entry name" value="PP2Cc"/>
    <property type="match status" value="1"/>
</dbReference>
<protein>
    <submittedName>
        <fullName evidence="2">Serine/threonine protein phosphatase</fullName>
    </submittedName>
</protein>
<keyword evidence="3" id="KW-1185">Reference proteome</keyword>
<organism evidence="2 3">
    <name type="scientific">Clostridium folliculivorans</name>
    <dbReference type="NCBI Taxonomy" id="2886038"/>
    <lineage>
        <taxon>Bacteria</taxon>
        <taxon>Bacillati</taxon>
        <taxon>Bacillota</taxon>
        <taxon>Clostridia</taxon>
        <taxon>Eubacteriales</taxon>
        <taxon>Clostridiaceae</taxon>
        <taxon>Clostridium</taxon>
    </lineage>
</organism>
<dbReference type="Proteomes" id="UP001057868">
    <property type="component" value="Unassembled WGS sequence"/>
</dbReference>
<comment type="caution">
    <text evidence="2">The sequence shown here is derived from an EMBL/GenBank/DDBJ whole genome shotgun (WGS) entry which is preliminary data.</text>
</comment>
<dbReference type="CDD" id="cd00143">
    <property type="entry name" value="PP2Cc"/>
    <property type="match status" value="1"/>
</dbReference>
<gene>
    <name evidence="2" type="ORF">CFOLD11_40720</name>
</gene>
<dbReference type="InterPro" id="IPR036457">
    <property type="entry name" value="PPM-type-like_dom_sf"/>
</dbReference>